<comment type="subcellular location">
    <subcellularLocation>
        <location evidence="1">Cell membrane</location>
    </subcellularLocation>
</comment>
<dbReference type="InterPro" id="IPR003760">
    <property type="entry name" value="PnrA-like"/>
</dbReference>
<evidence type="ECO:0000313" key="8">
    <source>
        <dbReference type="Proteomes" id="UP000565262"/>
    </source>
</evidence>
<dbReference type="EMBL" id="JACJFM010000020">
    <property type="protein sequence ID" value="MBB1487910.1"/>
    <property type="molecule type" value="Genomic_DNA"/>
</dbReference>
<evidence type="ECO:0000256" key="3">
    <source>
        <dbReference type="ARBA" id="ARBA00022729"/>
    </source>
</evidence>
<name>A0A839ITA1_9GAMM</name>
<dbReference type="AlphaFoldDB" id="A0A839ITA1"/>
<comment type="caution">
    <text evidence="7">The sequence shown here is derived from an EMBL/GenBank/DDBJ whole genome shotgun (WGS) entry which is preliminary data.</text>
</comment>
<dbReference type="PROSITE" id="PS51257">
    <property type="entry name" value="PROKAR_LIPOPROTEIN"/>
    <property type="match status" value="1"/>
</dbReference>
<dbReference type="Proteomes" id="UP000565262">
    <property type="component" value="Unassembled WGS sequence"/>
</dbReference>
<evidence type="ECO:0000256" key="1">
    <source>
        <dbReference type="ARBA" id="ARBA00004236"/>
    </source>
</evidence>
<dbReference type="GO" id="GO:0005886">
    <property type="term" value="C:plasma membrane"/>
    <property type="evidence" value="ECO:0007669"/>
    <property type="project" value="UniProtKB-SubCell"/>
</dbReference>
<dbReference type="Pfam" id="PF02608">
    <property type="entry name" value="Bmp"/>
    <property type="match status" value="1"/>
</dbReference>
<reference evidence="7 8" key="1">
    <citation type="submission" date="2020-08" db="EMBL/GenBank/DDBJ databases">
        <title>Oceanospirillum sp. nov. isolated from marine sediment.</title>
        <authorList>
            <person name="Ji X."/>
        </authorList>
    </citation>
    <scope>NUCLEOTIDE SEQUENCE [LARGE SCALE GENOMIC DNA]</scope>
    <source>
        <strain evidence="7 8">D5</strain>
    </source>
</reference>
<keyword evidence="2" id="KW-1003">Cell membrane</keyword>
<dbReference type="InterPro" id="IPR050957">
    <property type="entry name" value="BMP_lipoprotein"/>
</dbReference>
<evidence type="ECO:0000313" key="7">
    <source>
        <dbReference type="EMBL" id="MBB1487910.1"/>
    </source>
</evidence>
<evidence type="ECO:0000256" key="2">
    <source>
        <dbReference type="ARBA" id="ARBA00022475"/>
    </source>
</evidence>
<evidence type="ECO:0000259" key="6">
    <source>
        <dbReference type="Pfam" id="PF02608"/>
    </source>
</evidence>
<evidence type="ECO:0000256" key="4">
    <source>
        <dbReference type="ARBA" id="ARBA00023136"/>
    </source>
</evidence>
<sequence>MESVRALPFAIFIRFVCLVCLCWWGVSGCSPADDGGRTDSEFHKMEVIILIPQTRKDDSWSAQGYDAAARIRTQLNARVRVVPESDPQRFNITKQKKKLIGLLDEGVDLVIGLGGQYETLLRELAEIYRYSSFAVVGEAIGNQHNFAGVSGRFDDLGYVMAELAVDHTVSDQPVLGFLGGIPFRNYQRMLSAYESRIYALRPEAEVMVDWVSSFADTDLSVKKARVLLEQGAEILLVNTGMGNQAIAELFKQYPERKLLLIDTEPRTEWNKSQVLATGTMDVAGIATHTAHQVVKGHWRGEQMRFSFDENVARISMNNRVVNQGAYGRIKKLTGHLRDGKDLDDNKADFPDSE</sequence>
<accession>A0A839ITA1</accession>
<feature type="domain" description="ABC transporter substrate-binding protein PnrA-like" evidence="6">
    <location>
        <begin position="46"/>
        <end position="322"/>
    </location>
</feature>
<dbReference type="Gene3D" id="3.40.50.2300">
    <property type="match status" value="2"/>
</dbReference>
<dbReference type="PANTHER" id="PTHR34296">
    <property type="entry name" value="TRANSCRIPTIONAL ACTIVATOR PROTEIN MED"/>
    <property type="match status" value="1"/>
</dbReference>
<keyword evidence="3" id="KW-0732">Signal</keyword>
<proteinExistence type="predicted"/>
<keyword evidence="4" id="KW-0472">Membrane</keyword>
<dbReference type="PANTHER" id="PTHR34296:SF2">
    <property type="entry name" value="ABC TRANSPORTER GUANOSINE-BINDING PROTEIN NUPN"/>
    <property type="match status" value="1"/>
</dbReference>
<keyword evidence="5" id="KW-0449">Lipoprotein</keyword>
<gene>
    <name evidence="7" type="ORF">H4O21_14990</name>
</gene>
<organism evidence="7 8">
    <name type="scientific">Oceanospirillum sediminis</name>
    <dbReference type="NCBI Taxonomy" id="2760088"/>
    <lineage>
        <taxon>Bacteria</taxon>
        <taxon>Pseudomonadati</taxon>
        <taxon>Pseudomonadota</taxon>
        <taxon>Gammaproteobacteria</taxon>
        <taxon>Oceanospirillales</taxon>
        <taxon>Oceanospirillaceae</taxon>
        <taxon>Oceanospirillum</taxon>
    </lineage>
</organism>
<protein>
    <submittedName>
        <fullName evidence="7">BMP family ABC transporter substrate-binding protein</fullName>
    </submittedName>
</protein>
<keyword evidence="8" id="KW-1185">Reference proteome</keyword>
<dbReference type="RefSeq" id="WP_182809685.1">
    <property type="nucleotide sequence ID" value="NZ_JACJFM010000020.1"/>
</dbReference>
<evidence type="ECO:0000256" key="5">
    <source>
        <dbReference type="ARBA" id="ARBA00023288"/>
    </source>
</evidence>